<keyword evidence="6" id="KW-0237">DNA synthesis</keyword>
<comment type="catalytic activity">
    <reaction evidence="12">
        <text>a 2'-deoxyribonucleoside 5'-diphosphate + [thioredoxin]-disulfide + H2O = a ribonucleoside 5'-diphosphate + [thioredoxin]-dithiol</text>
        <dbReference type="Rhea" id="RHEA:23252"/>
        <dbReference type="Rhea" id="RHEA-COMP:10698"/>
        <dbReference type="Rhea" id="RHEA-COMP:10700"/>
        <dbReference type="ChEBI" id="CHEBI:15377"/>
        <dbReference type="ChEBI" id="CHEBI:29950"/>
        <dbReference type="ChEBI" id="CHEBI:50058"/>
        <dbReference type="ChEBI" id="CHEBI:57930"/>
        <dbReference type="ChEBI" id="CHEBI:73316"/>
        <dbReference type="EC" id="1.17.4.1"/>
    </reaction>
</comment>
<evidence type="ECO:0000256" key="10">
    <source>
        <dbReference type="ARBA" id="ARBA00025437"/>
    </source>
</evidence>
<comment type="cofactor">
    <cofactor evidence="1">
        <name>adenosylcob(III)alamin</name>
        <dbReference type="ChEBI" id="CHEBI:18408"/>
    </cofactor>
</comment>
<keyword evidence="9" id="KW-0170">Cobalt</keyword>
<feature type="region of interest" description="Disordered" evidence="13">
    <location>
        <begin position="764"/>
        <end position="791"/>
    </location>
</feature>
<organism evidence="15 16">
    <name type="scientific">Hirschia baltica (strain ATCC 49814 / DSM 5838 / IFAM 1418)</name>
    <dbReference type="NCBI Taxonomy" id="582402"/>
    <lineage>
        <taxon>Bacteria</taxon>
        <taxon>Pseudomonadati</taxon>
        <taxon>Pseudomonadota</taxon>
        <taxon>Alphaproteobacteria</taxon>
        <taxon>Hyphomonadales</taxon>
        <taxon>Hyphomonadaceae</taxon>
        <taxon>Hirschia</taxon>
    </lineage>
</organism>
<dbReference type="GO" id="GO:0071897">
    <property type="term" value="P:DNA biosynthetic process"/>
    <property type="evidence" value="ECO:0007669"/>
    <property type="project" value="UniProtKB-KW"/>
</dbReference>
<dbReference type="HOGENOM" id="CLU_370791_0_0_5"/>
<protein>
    <recommendedName>
        <fullName evidence="4">Vitamin B12-dependent ribonucleotide reductase</fullName>
        <ecNumber evidence="3">1.17.4.1</ecNumber>
    </recommendedName>
    <alternativeName>
        <fullName evidence="11">Ribonucleoside-diphosphate reductase NrdJ</fullName>
    </alternativeName>
</protein>
<sequence length="835" mass="88875">MAQRRTKQPTQLLAPLMAAGEIWLKTDRSASMNSAEATDYLNGLATLDCESNAKSTITNALSKGRISPLLPLGAAIGSVSPAPISSGGAEMAIAEAATVAAARAATAQGFASLADALEGLSIDTDDDGLPTADALTDALRCGADADLLEIALSTPGGPRAAATALRKQAAAARDTGTVHLGLTNWSDASAEKLADASNRLAGLRIGLQVNHLSRTAPNAKSPTLILNLGAYFDDKTFAEETLRSDLVDLKSTFPGLIIIVAGLAATIMSEGLAFDSLQGRNRATEIAVILKEYQAADAKDKSGIQFAFLRPSPDAVAWLNLESIGVDPVQSLISTTEEDENRFSKCAGLALNCAATEGQRQDVALRVLGARSLDQIDGLERNRLSERGLTNEALDRVEQAIRDGLPLRSAFSRWVVGDDTIKKRLGLAPEAFETDGEALLRALGISAREIEEGRAAVEGRRRAVSDPNSELAHIFYLARQAKAGACIRFALSIKEVFDVPILLTVPSKEAAAASRQDLQLCFSAAIENDLSLRIEPSKPVINATVLERLAEAEKRASTPPAFVQSQTIAAPPTKPEVPIHIQAPDTKTDPNTYAARRRLPDRRKGYIQKSTVGGHKVYLHTGEFDNGSLGEIFIDMHKEGAAFRSLMNNFAIAISIGLQYGVPLEEFVDAFVFTRFEPAGEVTGNDSIKSATSILDYIFRELAVSYLDREDLAEMDGLSSDGLGKGEGDSTRNAPTPQEAVQLISKGFSRGAIPDNIVFLDAASSRTKDDETVEQELSEEPPVHEPESPVVNLESQQADQPDYLGDACPNCGHFTLVEDDGVAICDACGATVQTA</sequence>
<evidence type="ECO:0000313" key="16">
    <source>
        <dbReference type="Proteomes" id="UP000002745"/>
    </source>
</evidence>
<evidence type="ECO:0000256" key="6">
    <source>
        <dbReference type="ARBA" id="ARBA00022634"/>
    </source>
</evidence>
<dbReference type="KEGG" id="hba:Hbal_1907"/>
<dbReference type="GO" id="GO:0031419">
    <property type="term" value="F:cobalamin binding"/>
    <property type="evidence" value="ECO:0007669"/>
    <property type="project" value="UniProtKB-KW"/>
</dbReference>
<name>C6XKM5_HIRBI</name>
<dbReference type="GO" id="GO:0000166">
    <property type="term" value="F:nucleotide binding"/>
    <property type="evidence" value="ECO:0007669"/>
    <property type="project" value="UniProtKB-KW"/>
</dbReference>
<keyword evidence="7" id="KW-0547">Nucleotide-binding</keyword>
<evidence type="ECO:0000256" key="7">
    <source>
        <dbReference type="ARBA" id="ARBA00022741"/>
    </source>
</evidence>
<evidence type="ECO:0000256" key="11">
    <source>
        <dbReference type="ARBA" id="ARBA00033050"/>
    </source>
</evidence>
<evidence type="ECO:0000256" key="3">
    <source>
        <dbReference type="ARBA" id="ARBA00012274"/>
    </source>
</evidence>
<comment type="similarity">
    <text evidence="2">Belongs to the ribonucleoside diphosphate reductase class-2 family.</text>
</comment>
<evidence type="ECO:0000256" key="2">
    <source>
        <dbReference type="ARBA" id="ARBA00007405"/>
    </source>
</evidence>
<dbReference type="EC" id="1.17.4.1" evidence="3"/>
<dbReference type="Proteomes" id="UP000002745">
    <property type="component" value="Chromosome"/>
</dbReference>
<evidence type="ECO:0000256" key="5">
    <source>
        <dbReference type="ARBA" id="ARBA00022628"/>
    </source>
</evidence>
<keyword evidence="16" id="KW-1185">Reference proteome</keyword>
<feature type="domain" description="TSCPD" evidence="14">
    <location>
        <begin position="599"/>
        <end position="703"/>
    </location>
</feature>
<dbReference type="AlphaFoldDB" id="C6XKM5"/>
<dbReference type="Pfam" id="PF12637">
    <property type="entry name" value="TSCPD"/>
    <property type="match status" value="1"/>
</dbReference>
<dbReference type="InterPro" id="IPR024434">
    <property type="entry name" value="TSCPD_dom"/>
</dbReference>
<proteinExistence type="inferred from homology"/>
<dbReference type="PANTHER" id="PTHR43371">
    <property type="entry name" value="VITAMIN B12-DEPENDENT RIBONUCLEOTIDE REDUCTASE"/>
    <property type="match status" value="1"/>
</dbReference>
<dbReference type="OrthoDB" id="9762933at2"/>
<dbReference type="EMBL" id="CP001678">
    <property type="protein sequence ID" value="ACT59592.1"/>
    <property type="molecule type" value="Genomic_DNA"/>
</dbReference>
<gene>
    <name evidence="15" type="ordered locus">Hbal_1907</name>
</gene>
<evidence type="ECO:0000259" key="14">
    <source>
        <dbReference type="Pfam" id="PF12637"/>
    </source>
</evidence>
<evidence type="ECO:0000256" key="4">
    <source>
        <dbReference type="ARBA" id="ARBA00014409"/>
    </source>
</evidence>
<keyword evidence="8" id="KW-0560">Oxidoreductase</keyword>
<evidence type="ECO:0000256" key="1">
    <source>
        <dbReference type="ARBA" id="ARBA00001922"/>
    </source>
</evidence>
<dbReference type="PANTHER" id="PTHR43371:SF1">
    <property type="entry name" value="RIBONUCLEOSIDE-DIPHOSPHATE REDUCTASE"/>
    <property type="match status" value="1"/>
</dbReference>
<evidence type="ECO:0000256" key="12">
    <source>
        <dbReference type="ARBA" id="ARBA00047754"/>
    </source>
</evidence>
<evidence type="ECO:0000256" key="8">
    <source>
        <dbReference type="ARBA" id="ARBA00023002"/>
    </source>
</evidence>
<evidence type="ECO:0000256" key="9">
    <source>
        <dbReference type="ARBA" id="ARBA00023285"/>
    </source>
</evidence>
<keyword evidence="5" id="KW-0846">Cobalamin</keyword>
<dbReference type="GO" id="GO:0004748">
    <property type="term" value="F:ribonucleoside-diphosphate reductase activity, thioredoxin disulfide as acceptor"/>
    <property type="evidence" value="ECO:0007669"/>
    <property type="project" value="UniProtKB-EC"/>
</dbReference>
<evidence type="ECO:0000256" key="13">
    <source>
        <dbReference type="SAM" id="MobiDB-lite"/>
    </source>
</evidence>
<comment type="function">
    <text evidence="10">Catalyzes the reduction of ribonucleotides to deoxyribonucleotides. May function to provide a pool of deoxyribonucleotide precursors for DNA repair during oxygen limitation and/or for immediate growth after restoration of oxygen.</text>
</comment>
<dbReference type="STRING" id="582402.Hbal_1907"/>
<evidence type="ECO:0000313" key="15">
    <source>
        <dbReference type="EMBL" id="ACT59592.1"/>
    </source>
</evidence>
<accession>C6XKM5</accession>
<reference evidence="16" key="1">
    <citation type="journal article" date="2011" name="J. Bacteriol.">
        <title>Genome sequences of eight morphologically diverse alphaproteobacteria.</title>
        <authorList>
            <consortium name="US DOE Joint Genome Institute"/>
            <person name="Brown P.J."/>
            <person name="Kysela D.T."/>
            <person name="Buechlein A."/>
            <person name="Hemmerich C."/>
            <person name="Brun Y.V."/>
        </authorList>
    </citation>
    <scope>NUCLEOTIDE SEQUENCE [LARGE SCALE GENOMIC DNA]</scope>
    <source>
        <strain evidence="16">ATCC 49814 / DSM 5838 / IFAM 1418</strain>
    </source>
</reference>
<dbReference type="RefSeq" id="WP_015827742.1">
    <property type="nucleotide sequence ID" value="NC_012982.1"/>
</dbReference>
<dbReference type="InterPro" id="IPR050862">
    <property type="entry name" value="RdRp_reductase_class-2"/>
</dbReference>
<dbReference type="eggNOG" id="COG0209">
    <property type="taxonomic scope" value="Bacteria"/>
</dbReference>